<dbReference type="EMBL" id="LGRX02033727">
    <property type="protein sequence ID" value="KAK3240156.1"/>
    <property type="molecule type" value="Genomic_DNA"/>
</dbReference>
<name>A0AAE0ETL3_9CHLO</name>
<evidence type="ECO:0000313" key="1">
    <source>
        <dbReference type="EMBL" id="KAK3240156.1"/>
    </source>
</evidence>
<comment type="caution">
    <text evidence="1">The sequence shown here is derived from an EMBL/GenBank/DDBJ whole genome shotgun (WGS) entry which is preliminary data.</text>
</comment>
<dbReference type="Proteomes" id="UP001190700">
    <property type="component" value="Unassembled WGS sequence"/>
</dbReference>
<accession>A0AAE0ETL3</accession>
<proteinExistence type="predicted"/>
<dbReference type="AlphaFoldDB" id="A0AAE0ETL3"/>
<evidence type="ECO:0000313" key="2">
    <source>
        <dbReference type="Proteomes" id="UP001190700"/>
    </source>
</evidence>
<reference evidence="1 2" key="1">
    <citation type="journal article" date="2015" name="Genome Biol. Evol.">
        <title>Comparative Genomics of a Bacterivorous Green Alga Reveals Evolutionary Causalities and Consequences of Phago-Mixotrophic Mode of Nutrition.</title>
        <authorList>
            <person name="Burns J.A."/>
            <person name="Paasch A."/>
            <person name="Narechania A."/>
            <person name="Kim E."/>
        </authorList>
    </citation>
    <scope>NUCLEOTIDE SEQUENCE [LARGE SCALE GENOMIC DNA]</scope>
    <source>
        <strain evidence="1 2">PLY_AMNH</strain>
    </source>
</reference>
<sequence>MDEFKEAAARKRAGTTGIRELNRLRVASRVLPLCTTKKEGSACPYKPPLATLLLDKGVDYVQSLAKELGDCIHNTAEDYETFTTEMKDTLRDASRKLLPICDVNKTLETTRVVDFIRARALQEAKNFQANTIASLRYTQALLLRYKKIQGMLWRVRLLTAHSCFKTWKEQMLESQKFASSLLGGDIVAKLLRSRRCMLMWQNFMGWWELTDDSRGHRKQRIALLTEINNLKTDHKKEVEGLNWKAKVAQRTFDIQYALQDDEYTEKAENLKKVISDMQSRSTELAELWAEARYREYHDSIVRECFQALLTNWLNSRRDEKIAMKSEIATLKDKLKEEDGGVRASLDAVTAKYDELAQQLLDTRVGRFMRTRLLAALGAWKQVMLHKAVNRIQTRAYRRTLDWGLMRRSFNSWLEKKCTGSTNEYKVLRFLSRWMNMAVSGAFDSWRQVTSVKADSQLMLNKARVKIQRVLLRFTFDQFQLGLGTLQEANNHKKKARRVWMRLHTHCYFAAWLRFTQMEMEESYIAIVMFKKLDQRRLLRVFWYWADVMQDLVAERLEREIAANAERTEDEIFTIEQARLMKKATQWFRKSIMVTAWNSWQDYIANLSRLQTVTKFINKIMHKNLQSRAFESWLCATELHVQVRDMASRVVNTLANCALQFGLDAFVSYREWMIEKREKLDEIMERMLNACLRTAFMSWQHLTYKHMRKLMYAAPKLEKVAIRWRDIELRNVLEAWFEVLEAKKSRHHMARVMAQERLLKCRKRCFYEWHDSLKEKQADEAIRETHKLTRALHMMQRASWRVERQALVAWYELLQRGRRLNHLRKYWGRHTSVTRKTVVAWRDAVKRKLAQKQILMFKEALGRRRSTLNFQKRVFKEWAAQVMSGRVEKAAHELWSSRILMDLPVLKMMHNGLRQVAAMLTTFDKRPIQKALGDIAAWTQKLNVAALRFESKGFDEQGRICCTQHMNMWRQKCSSCYNNCTTTCKCT</sequence>
<protein>
    <recommendedName>
        <fullName evidence="3">Sfi1 spindle body domain-containing protein</fullName>
    </recommendedName>
</protein>
<keyword evidence="2" id="KW-1185">Reference proteome</keyword>
<gene>
    <name evidence="1" type="ORF">CYMTET_49981</name>
</gene>
<organism evidence="1 2">
    <name type="scientific">Cymbomonas tetramitiformis</name>
    <dbReference type="NCBI Taxonomy" id="36881"/>
    <lineage>
        <taxon>Eukaryota</taxon>
        <taxon>Viridiplantae</taxon>
        <taxon>Chlorophyta</taxon>
        <taxon>Pyramimonadophyceae</taxon>
        <taxon>Pyramimonadales</taxon>
        <taxon>Pyramimonadaceae</taxon>
        <taxon>Cymbomonas</taxon>
    </lineage>
</organism>
<evidence type="ECO:0008006" key="3">
    <source>
        <dbReference type="Google" id="ProtNLM"/>
    </source>
</evidence>